<evidence type="ECO:0000259" key="2">
    <source>
        <dbReference type="PROSITE" id="PS50048"/>
    </source>
</evidence>
<dbReference type="eggNOG" id="ENOG502S6QC">
    <property type="taxonomic scope" value="Eukaryota"/>
</dbReference>
<feature type="region of interest" description="Disordered" evidence="1">
    <location>
        <begin position="33"/>
        <end position="54"/>
    </location>
</feature>
<protein>
    <recommendedName>
        <fullName evidence="2">Zn(2)-C6 fungal-type domain-containing protein</fullName>
    </recommendedName>
</protein>
<reference evidence="4" key="1">
    <citation type="journal article" date="2011" name="Proc. Natl. Acad. Sci. U.S.A.">
        <title>Obligate biotrophy features unraveled by the genomic analysis of rust fungi.</title>
        <authorList>
            <person name="Duplessis S."/>
            <person name="Cuomo C.A."/>
            <person name="Lin Y.-C."/>
            <person name="Aerts A."/>
            <person name="Tisserant E."/>
            <person name="Veneault-Fourrey C."/>
            <person name="Joly D.L."/>
            <person name="Hacquard S."/>
            <person name="Amselem J."/>
            <person name="Cantarel B.L."/>
            <person name="Chiu R."/>
            <person name="Coutinho P.M."/>
            <person name="Feau N."/>
            <person name="Field M."/>
            <person name="Frey P."/>
            <person name="Gelhaye E."/>
            <person name="Goldberg J."/>
            <person name="Grabherr M.G."/>
            <person name="Kodira C.D."/>
            <person name="Kohler A."/>
            <person name="Kuees U."/>
            <person name="Lindquist E.A."/>
            <person name="Lucas S.M."/>
            <person name="Mago R."/>
            <person name="Mauceli E."/>
            <person name="Morin E."/>
            <person name="Murat C."/>
            <person name="Pangilinan J.L."/>
            <person name="Park R."/>
            <person name="Pearson M."/>
            <person name="Quesneville H."/>
            <person name="Rouhier N."/>
            <person name="Sakthikumar S."/>
            <person name="Salamov A.A."/>
            <person name="Schmutz J."/>
            <person name="Selles B."/>
            <person name="Shapiro H."/>
            <person name="Tanguay P."/>
            <person name="Tuskan G.A."/>
            <person name="Henrissat B."/>
            <person name="Van de Peer Y."/>
            <person name="Rouze P."/>
            <person name="Ellis J.G."/>
            <person name="Dodds P.N."/>
            <person name="Schein J.E."/>
            <person name="Zhong S."/>
            <person name="Hamelin R.C."/>
            <person name="Grigoriev I.V."/>
            <person name="Szabo L.J."/>
            <person name="Martin F."/>
        </authorList>
    </citation>
    <scope>NUCLEOTIDE SEQUENCE [LARGE SCALE GENOMIC DNA]</scope>
    <source>
        <strain evidence="4">98AG31 / pathotype 3-4-7</strain>
    </source>
</reference>
<feature type="compositionally biased region" description="Low complexity" evidence="1">
    <location>
        <begin position="215"/>
        <end position="234"/>
    </location>
</feature>
<sequence>MADSRTNSNYYSKNSLRLMMAKKFRAPDDYHSTNSFNHHHPSIQSPGSIHPTQSTSALPTLPAFESTERQEDLAHWMLYEPKCDGNGSIIPPWARRDTQPNDTDRRCEVSIDRNEPSTSSHTSTFSHLLPLPSLISSEAVKKPKGAPTLPGIAAMLAGASASQPQLEPLHQNHGFPPQNPLPPTRPPKSKNRTGLHQTEPRTRQPARHRRPVPTPSSSQQLTTTTPSGSIPITLLQSTRQRVSIACTFCRTRKLRCTPGPGPCEHCSRRGNECVFDVPGRL</sequence>
<dbReference type="RefSeq" id="XP_007414021.1">
    <property type="nucleotide sequence ID" value="XM_007413959.1"/>
</dbReference>
<dbReference type="CDD" id="cd00067">
    <property type="entry name" value="GAL4"/>
    <property type="match status" value="1"/>
</dbReference>
<dbReference type="GO" id="GO:0008270">
    <property type="term" value="F:zinc ion binding"/>
    <property type="evidence" value="ECO:0007669"/>
    <property type="project" value="InterPro"/>
</dbReference>
<dbReference type="HOGENOM" id="CLU_990719_0_0_1"/>
<feature type="region of interest" description="Disordered" evidence="1">
    <location>
        <begin position="166"/>
        <end position="234"/>
    </location>
</feature>
<gene>
    <name evidence="3" type="ORF">MELLADRAFT_72732</name>
</gene>
<dbReference type="KEGG" id="mlr:MELLADRAFT_72732"/>
<organism evidence="4">
    <name type="scientific">Melampsora larici-populina (strain 98AG31 / pathotype 3-4-7)</name>
    <name type="common">Poplar leaf rust fungus</name>
    <dbReference type="NCBI Taxonomy" id="747676"/>
    <lineage>
        <taxon>Eukaryota</taxon>
        <taxon>Fungi</taxon>
        <taxon>Dikarya</taxon>
        <taxon>Basidiomycota</taxon>
        <taxon>Pucciniomycotina</taxon>
        <taxon>Pucciniomycetes</taxon>
        <taxon>Pucciniales</taxon>
        <taxon>Melampsoraceae</taxon>
        <taxon>Melampsora</taxon>
    </lineage>
</organism>
<dbReference type="Gene3D" id="4.10.240.10">
    <property type="entry name" value="Zn(2)-C6 fungal-type DNA-binding domain"/>
    <property type="match status" value="1"/>
</dbReference>
<evidence type="ECO:0000256" key="1">
    <source>
        <dbReference type="SAM" id="MobiDB-lite"/>
    </source>
</evidence>
<accession>F4RY50</accession>
<dbReference type="EMBL" id="GL883129">
    <property type="protein sequence ID" value="EGG02619.1"/>
    <property type="molecule type" value="Genomic_DNA"/>
</dbReference>
<dbReference type="InParanoid" id="F4RY50"/>
<dbReference type="PROSITE" id="PS00463">
    <property type="entry name" value="ZN2_CY6_FUNGAL_1"/>
    <property type="match status" value="1"/>
</dbReference>
<feature type="domain" description="Zn(2)-C6 fungal-type" evidence="2">
    <location>
        <begin position="245"/>
        <end position="275"/>
    </location>
</feature>
<dbReference type="Pfam" id="PF00172">
    <property type="entry name" value="Zn_clus"/>
    <property type="match status" value="1"/>
</dbReference>
<evidence type="ECO:0000313" key="4">
    <source>
        <dbReference type="Proteomes" id="UP000001072"/>
    </source>
</evidence>
<proteinExistence type="predicted"/>
<dbReference type="InterPro" id="IPR036864">
    <property type="entry name" value="Zn2-C6_fun-type_DNA-bd_sf"/>
</dbReference>
<dbReference type="GeneID" id="18932174"/>
<dbReference type="SUPFAM" id="SSF57701">
    <property type="entry name" value="Zn2/Cys6 DNA-binding domain"/>
    <property type="match status" value="1"/>
</dbReference>
<dbReference type="PROSITE" id="PS50048">
    <property type="entry name" value="ZN2_CY6_FUNGAL_2"/>
    <property type="match status" value="1"/>
</dbReference>
<dbReference type="AlphaFoldDB" id="F4RY50"/>
<name>F4RY50_MELLP</name>
<feature type="compositionally biased region" description="Pro residues" evidence="1">
    <location>
        <begin position="177"/>
        <end position="186"/>
    </location>
</feature>
<keyword evidence="4" id="KW-1185">Reference proteome</keyword>
<dbReference type="InterPro" id="IPR001138">
    <property type="entry name" value="Zn2Cys6_DnaBD"/>
</dbReference>
<dbReference type="Proteomes" id="UP000001072">
    <property type="component" value="Unassembled WGS sequence"/>
</dbReference>
<evidence type="ECO:0000313" key="3">
    <source>
        <dbReference type="EMBL" id="EGG02619.1"/>
    </source>
</evidence>
<dbReference type="VEuPathDB" id="FungiDB:MELLADRAFT_72732"/>
<dbReference type="SMART" id="SM00066">
    <property type="entry name" value="GAL4"/>
    <property type="match status" value="1"/>
</dbReference>
<dbReference type="OrthoDB" id="39175at2759"/>
<dbReference type="GO" id="GO:0000981">
    <property type="term" value="F:DNA-binding transcription factor activity, RNA polymerase II-specific"/>
    <property type="evidence" value="ECO:0007669"/>
    <property type="project" value="InterPro"/>
</dbReference>